<dbReference type="RefSeq" id="WP_305991409.1">
    <property type="nucleotide sequence ID" value="NZ_JAVAMP010000002.1"/>
</dbReference>
<dbReference type="Gene3D" id="3.40.50.300">
    <property type="entry name" value="P-loop containing nucleotide triphosphate hydrolases"/>
    <property type="match status" value="1"/>
</dbReference>
<keyword evidence="2 4" id="KW-0067">ATP-binding</keyword>
<accession>A0ABT9IXM7</accession>
<dbReference type="Proteomes" id="UP001231941">
    <property type="component" value="Unassembled WGS sequence"/>
</dbReference>
<dbReference type="EMBL" id="JAVAMP010000002">
    <property type="protein sequence ID" value="MDP5274119.1"/>
    <property type="molecule type" value="Genomic_DNA"/>
</dbReference>
<evidence type="ECO:0000259" key="3">
    <source>
        <dbReference type="PROSITE" id="PS50893"/>
    </source>
</evidence>
<dbReference type="GO" id="GO:0005524">
    <property type="term" value="F:ATP binding"/>
    <property type="evidence" value="ECO:0007669"/>
    <property type="project" value="UniProtKB-KW"/>
</dbReference>
<dbReference type="SMART" id="SM00382">
    <property type="entry name" value="AAA"/>
    <property type="match status" value="1"/>
</dbReference>
<dbReference type="InterPro" id="IPR017871">
    <property type="entry name" value="ABC_transporter-like_CS"/>
</dbReference>
<keyword evidence="1" id="KW-0547">Nucleotide-binding</keyword>
<name>A0ABT9IXM7_9BACL</name>
<dbReference type="InterPro" id="IPR027417">
    <property type="entry name" value="P-loop_NTPase"/>
</dbReference>
<evidence type="ECO:0000256" key="2">
    <source>
        <dbReference type="ARBA" id="ARBA00022840"/>
    </source>
</evidence>
<proteinExistence type="predicted"/>
<evidence type="ECO:0000313" key="5">
    <source>
        <dbReference type="Proteomes" id="UP001231941"/>
    </source>
</evidence>
<sequence length="293" mass="33396">MLRVENVSKTIQNHKILNNISFEIEPGKIVGLVGRNGAGKTTLLKTIVGILTPTQGDIRFEQESVYTKPAIKQQIVFVPDSPEALKSYSIREIVQLYKLTYPNFDQTYFYKLLKKFSLNHDRKIRNYSKGMKVLFSLVLAFSTKAKLIILDEPTDGLDVIIKKQILKYILEEVSEGHTSILISSHRLEELEQISDTIMVMKDGKIESHTDLLDMKKKYKKIQVVFNGNLPTSISSKDNVRQLNKTGRVFTLLLEGDIDKLSSLIQNEQPVYFEELPLTLEDLFVAKLGGEEFV</sequence>
<dbReference type="PROSITE" id="PS50893">
    <property type="entry name" value="ABC_TRANSPORTER_2"/>
    <property type="match status" value="1"/>
</dbReference>
<comment type="caution">
    <text evidence="4">The sequence shown here is derived from an EMBL/GenBank/DDBJ whole genome shotgun (WGS) entry which is preliminary data.</text>
</comment>
<dbReference type="Pfam" id="PF00005">
    <property type="entry name" value="ABC_tran"/>
    <property type="match status" value="1"/>
</dbReference>
<keyword evidence="5" id="KW-1185">Reference proteome</keyword>
<dbReference type="InterPro" id="IPR003593">
    <property type="entry name" value="AAA+_ATPase"/>
</dbReference>
<dbReference type="CDD" id="cd03230">
    <property type="entry name" value="ABC_DR_subfamily_A"/>
    <property type="match status" value="1"/>
</dbReference>
<feature type="domain" description="ABC transporter" evidence="3">
    <location>
        <begin position="2"/>
        <end position="227"/>
    </location>
</feature>
<protein>
    <submittedName>
        <fullName evidence="4">ABC transporter ATP-binding protein</fullName>
    </submittedName>
</protein>
<organism evidence="4 5">
    <name type="scientific">Chengkuizengella axinellae</name>
    <dbReference type="NCBI Taxonomy" id="3064388"/>
    <lineage>
        <taxon>Bacteria</taxon>
        <taxon>Bacillati</taxon>
        <taxon>Bacillota</taxon>
        <taxon>Bacilli</taxon>
        <taxon>Bacillales</taxon>
        <taxon>Paenibacillaceae</taxon>
        <taxon>Chengkuizengella</taxon>
    </lineage>
</organism>
<reference evidence="4 5" key="1">
    <citation type="submission" date="2023-08" db="EMBL/GenBank/DDBJ databases">
        <authorList>
            <person name="Park J.-S."/>
        </authorList>
    </citation>
    <scope>NUCLEOTIDE SEQUENCE [LARGE SCALE GENOMIC DNA]</scope>
    <source>
        <strain evidence="4 5">2205SS18-9</strain>
    </source>
</reference>
<evidence type="ECO:0000313" key="4">
    <source>
        <dbReference type="EMBL" id="MDP5274119.1"/>
    </source>
</evidence>
<evidence type="ECO:0000256" key="1">
    <source>
        <dbReference type="ARBA" id="ARBA00022741"/>
    </source>
</evidence>
<dbReference type="InterPro" id="IPR003439">
    <property type="entry name" value="ABC_transporter-like_ATP-bd"/>
</dbReference>
<dbReference type="PANTHER" id="PTHR43158:SF10">
    <property type="entry name" value="ABC TRANSPORTER ATP-BINDING PROTEIN YTRB"/>
    <property type="match status" value="1"/>
</dbReference>
<dbReference type="PROSITE" id="PS00211">
    <property type="entry name" value="ABC_TRANSPORTER_1"/>
    <property type="match status" value="1"/>
</dbReference>
<gene>
    <name evidence="4" type="ORF">Q5Y73_08375</name>
</gene>
<dbReference type="SUPFAM" id="SSF52540">
    <property type="entry name" value="P-loop containing nucleoside triphosphate hydrolases"/>
    <property type="match status" value="1"/>
</dbReference>
<dbReference type="PANTHER" id="PTHR43158">
    <property type="entry name" value="SKFA PEPTIDE EXPORT ATP-BINDING PROTEIN SKFE"/>
    <property type="match status" value="1"/>
</dbReference>